<evidence type="ECO:0000256" key="1">
    <source>
        <dbReference type="SAM" id="MobiDB-lite"/>
    </source>
</evidence>
<dbReference type="Proteomes" id="UP000092666">
    <property type="component" value="Unassembled WGS sequence"/>
</dbReference>
<feature type="compositionally biased region" description="Basic and acidic residues" evidence="1">
    <location>
        <begin position="79"/>
        <end position="88"/>
    </location>
</feature>
<feature type="compositionally biased region" description="Polar residues" evidence="1">
    <location>
        <begin position="341"/>
        <end position="359"/>
    </location>
</feature>
<feature type="compositionally biased region" description="Low complexity" evidence="1">
    <location>
        <begin position="281"/>
        <end position="300"/>
    </location>
</feature>
<feature type="compositionally biased region" description="Polar residues" evidence="1">
    <location>
        <begin position="221"/>
        <end position="251"/>
    </location>
</feature>
<reference evidence="3" key="2">
    <citation type="submission" date="2013-12" db="EMBL/GenBank/DDBJ databases">
        <title>Evolution of pathogenesis and genome organization in the Tremellales.</title>
        <authorList>
            <person name="Cuomo C."/>
            <person name="Litvintseva A."/>
            <person name="Heitman J."/>
            <person name="Chen Y."/>
            <person name="Sun S."/>
            <person name="Springer D."/>
            <person name="Dromer F."/>
            <person name="Young S."/>
            <person name="Zeng Q."/>
            <person name="Chapman S."/>
            <person name="Gujja S."/>
            <person name="Saif S."/>
            <person name="Birren B."/>
        </authorList>
    </citation>
    <scope>NUCLEOTIDE SEQUENCE [LARGE SCALE GENOMIC DNA]</scope>
    <source>
        <strain evidence="3">BCC8398</strain>
    </source>
</reference>
<accession>A0A1B9GRN5</accession>
<proteinExistence type="predicted"/>
<keyword evidence="3" id="KW-1185">Reference proteome</keyword>
<evidence type="ECO:0000313" key="2">
    <source>
        <dbReference type="EMBL" id="OCF33693.1"/>
    </source>
</evidence>
<name>A0A1B9GRN5_9TREE</name>
<feature type="region of interest" description="Disordered" evidence="1">
    <location>
        <begin position="219"/>
        <end position="391"/>
    </location>
</feature>
<dbReference type="EMBL" id="KI669504">
    <property type="protein sequence ID" value="OCF33693.1"/>
    <property type="molecule type" value="Genomic_DNA"/>
</dbReference>
<evidence type="ECO:0000313" key="3">
    <source>
        <dbReference type="Proteomes" id="UP000092666"/>
    </source>
</evidence>
<organism evidence="2 3">
    <name type="scientific">Kwoniella heveanensis BCC8398</name>
    <dbReference type="NCBI Taxonomy" id="1296120"/>
    <lineage>
        <taxon>Eukaryota</taxon>
        <taxon>Fungi</taxon>
        <taxon>Dikarya</taxon>
        <taxon>Basidiomycota</taxon>
        <taxon>Agaricomycotina</taxon>
        <taxon>Tremellomycetes</taxon>
        <taxon>Tremellales</taxon>
        <taxon>Cryptococcaceae</taxon>
        <taxon>Kwoniella</taxon>
    </lineage>
</organism>
<feature type="region of interest" description="Disordered" evidence="1">
    <location>
        <begin position="119"/>
        <end position="143"/>
    </location>
</feature>
<feature type="compositionally biased region" description="Polar residues" evidence="1">
    <location>
        <begin position="377"/>
        <end position="391"/>
    </location>
</feature>
<reference evidence="2 3" key="1">
    <citation type="submission" date="2013-07" db="EMBL/GenBank/DDBJ databases">
        <title>The Genome Sequence of Cryptococcus heveanensis BCC8398.</title>
        <authorList>
            <consortium name="The Broad Institute Genome Sequencing Platform"/>
            <person name="Cuomo C."/>
            <person name="Litvintseva A."/>
            <person name="Chen Y."/>
            <person name="Heitman J."/>
            <person name="Sun S."/>
            <person name="Springer D."/>
            <person name="Dromer F."/>
            <person name="Young S.K."/>
            <person name="Zeng Q."/>
            <person name="Gargeya S."/>
            <person name="Fitzgerald M."/>
            <person name="Abouelleil A."/>
            <person name="Alvarado L."/>
            <person name="Berlin A.M."/>
            <person name="Chapman S.B."/>
            <person name="Dewar J."/>
            <person name="Goldberg J."/>
            <person name="Griggs A."/>
            <person name="Gujja S."/>
            <person name="Hansen M."/>
            <person name="Howarth C."/>
            <person name="Imamovic A."/>
            <person name="Larimer J."/>
            <person name="McCowan C."/>
            <person name="Murphy C."/>
            <person name="Pearson M."/>
            <person name="Priest M."/>
            <person name="Roberts A."/>
            <person name="Saif S."/>
            <person name="Shea T."/>
            <person name="Sykes S."/>
            <person name="Wortman J."/>
            <person name="Nusbaum C."/>
            <person name="Birren B."/>
        </authorList>
    </citation>
    <scope>NUCLEOTIDE SEQUENCE [LARGE SCALE GENOMIC DNA]</scope>
    <source>
        <strain evidence="2 3">BCC8398</strain>
    </source>
</reference>
<protein>
    <submittedName>
        <fullName evidence="2">Uncharacterized protein</fullName>
    </submittedName>
</protein>
<feature type="compositionally biased region" description="Polar residues" evidence="1">
    <location>
        <begin position="1"/>
        <end position="18"/>
    </location>
</feature>
<feature type="region of interest" description="Disordered" evidence="1">
    <location>
        <begin position="1"/>
        <end position="92"/>
    </location>
</feature>
<dbReference type="AlphaFoldDB" id="A0A1B9GRN5"/>
<sequence length="448" mass="48480">MSTSVPNSSTRGLSQLQPTVEDAPASPLPYDHAPLSPTRPAASALSSPIDGPASPLTPSDDPKDRSIDDVESDVSSSAEHLRENDGSKEFSNIINGAHDVTRALLQGMRLAQSLCASSGAVPPSVDGGQSTTEFGLERQRSTSTRNFTRRIPVDGPVSSLSDKSRLDKLQQTTDLLAAMYRDVTGQDAPEMEPESVIQLIQVQRSRTSAFPHAMSIDGHSLTGSWKNPNSSTNLGSSPSAPIDFTSDTTSPRPEAIPRDPLAAYEYSPTPHVGGHSEYTVAASRSSRRSSSPARASSDSANTSFRSARGTKRSITDCVFDGENDESSSTSISPPEYHSQTKRNNTFHPSFDFSQHSPSNGLPYRRGLYPTSRAPHPRNSSSWSNERSVQETSAQTINDFEALLDLQTTADRRFSSLNSGNRHLSRMSEETDRLAQQLREITNAHSYDG</sequence>
<gene>
    <name evidence="2" type="ORF">I316_04767</name>
</gene>